<accession>A0A397SXL6</accession>
<evidence type="ECO:0008006" key="3">
    <source>
        <dbReference type="Google" id="ProtNLM"/>
    </source>
</evidence>
<dbReference type="EMBL" id="QKYT01000173">
    <property type="protein sequence ID" value="RIA90713.1"/>
    <property type="molecule type" value="Genomic_DNA"/>
</dbReference>
<proteinExistence type="predicted"/>
<protein>
    <recommendedName>
        <fullName evidence="3">F-box domain-containing protein</fullName>
    </recommendedName>
</protein>
<dbReference type="Gene3D" id="3.80.10.10">
    <property type="entry name" value="Ribonuclease Inhibitor"/>
    <property type="match status" value="1"/>
</dbReference>
<name>A0A397SXL6_9GLOM</name>
<dbReference type="SUPFAM" id="SSF52047">
    <property type="entry name" value="RNI-like"/>
    <property type="match status" value="1"/>
</dbReference>
<dbReference type="AlphaFoldDB" id="A0A397SXL6"/>
<evidence type="ECO:0000313" key="1">
    <source>
        <dbReference type="EMBL" id="RIA90713.1"/>
    </source>
</evidence>
<comment type="caution">
    <text evidence="1">The sequence shown here is derived from an EMBL/GenBank/DDBJ whole genome shotgun (WGS) entry which is preliminary data.</text>
</comment>
<dbReference type="Proteomes" id="UP000265703">
    <property type="component" value="Unassembled WGS sequence"/>
</dbReference>
<dbReference type="InterPro" id="IPR032675">
    <property type="entry name" value="LRR_dom_sf"/>
</dbReference>
<reference evidence="1 2" key="1">
    <citation type="submission" date="2018-06" db="EMBL/GenBank/DDBJ databases">
        <title>Comparative genomics reveals the genomic features of Rhizophagus irregularis, R. cerebriforme, R. diaphanum and Gigaspora rosea, and their symbiotic lifestyle signature.</title>
        <authorList>
            <person name="Morin E."/>
            <person name="San Clemente H."/>
            <person name="Chen E.C.H."/>
            <person name="De La Providencia I."/>
            <person name="Hainaut M."/>
            <person name="Kuo A."/>
            <person name="Kohler A."/>
            <person name="Murat C."/>
            <person name="Tang N."/>
            <person name="Roy S."/>
            <person name="Loubradou J."/>
            <person name="Henrissat B."/>
            <person name="Grigoriev I.V."/>
            <person name="Corradi N."/>
            <person name="Roux C."/>
            <person name="Martin F.M."/>
        </authorList>
    </citation>
    <scope>NUCLEOTIDE SEQUENCE [LARGE SCALE GENOMIC DNA]</scope>
    <source>
        <strain evidence="1 2">DAOM 227022</strain>
    </source>
</reference>
<dbReference type="OrthoDB" id="2367191at2759"/>
<sequence length="398" mass="47245">MASKLYIDVLNNIFEYNKDDISTLHSILLVNRFWARIVVELLWENPFSYAHVKVKLHNHYVYKTYDKLLNVYRLFIDDCKELLFDYPSFIKTLNWKYLRCEDDGVQLFNMFIRKSTKITELKLNCLNRGIEKYYARDEEVLRCVKSLSQIKSLKINDKIPSYWYLEIFSDIFNDLNTLTVDCYVSNNLHGLSEFIQAQKSLKNLIIRNFFPIIKEGLKAQSNSIKYIKLAKNRVKENVESLTSLQYCSNLETLEFSFWNLKKNECQTLSKIIFPNLRSLIFDHSKIDCEDLINMIKVNGSNLKYLCLTNLHFLWSVETNLIEIDLIEISKNIKQFCSQLSTFKLQTYWEHKSIIYIFQDIIINLEFFTLEFLKSGKPLLEFKAPINLENILTTMDELK</sequence>
<keyword evidence="2" id="KW-1185">Reference proteome</keyword>
<gene>
    <name evidence="1" type="ORF">C1645_875921</name>
</gene>
<evidence type="ECO:0000313" key="2">
    <source>
        <dbReference type="Proteomes" id="UP000265703"/>
    </source>
</evidence>
<feature type="non-terminal residue" evidence="1">
    <location>
        <position position="1"/>
    </location>
</feature>
<organism evidence="1 2">
    <name type="scientific">Glomus cerebriforme</name>
    <dbReference type="NCBI Taxonomy" id="658196"/>
    <lineage>
        <taxon>Eukaryota</taxon>
        <taxon>Fungi</taxon>
        <taxon>Fungi incertae sedis</taxon>
        <taxon>Mucoromycota</taxon>
        <taxon>Glomeromycotina</taxon>
        <taxon>Glomeromycetes</taxon>
        <taxon>Glomerales</taxon>
        <taxon>Glomeraceae</taxon>
        <taxon>Glomus</taxon>
    </lineage>
</organism>